<accession>A0A5J4TJM1</accession>
<dbReference type="Proteomes" id="UP000324800">
    <property type="component" value="Unassembled WGS sequence"/>
</dbReference>
<name>A0A5J4TJM1_9EUKA</name>
<feature type="non-terminal residue" evidence="1">
    <location>
        <position position="1"/>
    </location>
</feature>
<dbReference type="EMBL" id="SNRW01030531">
    <property type="protein sequence ID" value="KAA6357990.1"/>
    <property type="molecule type" value="Genomic_DNA"/>
</dbReference>
<organism evidence="1 2">
    <name type="scientific">Streblomastix strix</name>
    <dbReference type="NCBI Taxonomy" id="222440"/>
    <lineage>
        <taxon>Eukaryota</taxon>
        <taxon>Metamonada</taxon>
        <taxon>Preaxostyla</taxon>
        <taxon>Oxymonadida</taxon>
        <taxon>Streblomastigidae</taxon>
        <taxon>Streblomastix</taxon>
    </lineage>
</organism>
<evidence type="ECO:0000313" key="1">
    <source>
        <dbReference type="EMBL" id="KAA6357990.1"/>
    </source>
</evidence>
<evidence type="ECO:0000313" key="2">
    <source>
        <dbReference type="Proteomes" id="UP000324800"/>
    </source>
</evidence>
<comment type="caution">
    <text evidence="1">The sequence shown here is derived from an EMBL/GenBank/DDBJ whole genome shotgun (WGS) entry which is preliminary data.</text>
</comment>
<protein>
    <submittedName>
        <fullName evidence="1">Uncharacterized protein</fullName>
    </submittedName>
</protein>
<gene>
    <name evidence="1" type="ORF">EZS28_046484</name>
</gene>
<reference evidence="1 2" key="1">
    <citation type="submission" date="2019-03" db="EMBL/GenBank/DDBJ databases">
        <title>Single cell metagenomics reveals metabolic interactions within the superorganism composed of flagellate Streblomastix strix and complex community of Bacteroidetes bacteria on its surface.</title>
        <authorList>
            <person name="Treitli S.C."/>
            <person name="Kolisko M."/>
            <person name="Husnik F."/>
            <person name="Keeling P."/>
            <person name="Hampl V."/>
        </authorList>
    </citation>
    <scope>NUCLEOTIDE SEQUENCE [LARGE SCALE GENOMIC DNA]</scope>
    <source>
        <strain evidence="1">ST1C</strain>
    </source>
</reference>
<dbReference type="AlphaFoldDB" id="A0A5J4TJM1"/>
<sequence length="115" mass="12888">LEIDPLDHDQPITTPEKVPPNSIIAARALLAGLSGQETSQIDFYAEEPSEEQLIEARQRARAATALVTRRNQSKHNNPPAQLMLAFDQVLADLETKLLQQYRLLQGTLTQIVKQF</sequence>
<proteinExistence type="predicted"/>